<evidence type="ECO:0000313" key="2">
    <source>
        <dbReference type="Proteomes" id="UP000011761"/>
    </source>
</evidence>
<gene>
    <name evidence="1" type="ORF">BAUCODRAFT_406342</name>
</gene>
<dbReference type="RefSeq" id="XP_007674774.1">
    <property type="nucleotide sequence ID" value="XM_007676584.1"/>
</dbReference>
<name>M2LTK7_BAUPA</name>
<reference evidence="1 2" key="1">
    <citation type="journal article" date="2012" name="PLoS Pathog.">
        <title>Diverse lifestyles and strategies of plant pathogenesis encoded in the genomes of eighteen Dothideomycetes fungi.</title>
        <authorList>
            <person name="Ohm R.A."/>
            <person name="Feau N."/>
            <person name="Henrissat B."/>
            <person name="Schoch C.L."/>
            <person name="Horwitz B.A."/>
            <person name="Barry K.W."/>
            <person name="Condon B.J."/>
            <person name="Copeland A.C."/>
            <person name="Dhillon B."/>
            <person name="Glaser F."/>
            <person name="Hesse C.N."/>
            <person name="Kosti I."/>
            <person name="LaButti K."/>
            <person name="Lindquist E.A."/>
            <person name="Lucas S."/>
            <person name="Salamov A.A."/>
            <person name="Bradshaw R.E."/>
            <person name="Ciuffetti L."/>
            <person name="Hamelin R.C."/>
            <person name="Kema G.H.J."/>
            <person name="Lawrence C."/>
            <person name="Scott J.A."/>
            <person name="Spatafora J.W."/>
            <person name="Turgeon B.G."/>
            <person name="de Wit P.J.G.M."/>
            <person name="Zhong S."/>
            <person name="Goodwin S.B."/>
            <person name="Grigoriev I.V."/>
        </authorList>
    </citation>
    <scope>NUCLEOTIDE SEQUENCE [LARGE SCALE GENOMIC DNA]</scope>
    <source>
        <strain evidence="1 2">UAMH 10762</strain>
    </source>
</reference>
<proteinExistence type="predicted"/>
<dbReference type="KEGG" id="bcom:BAUCODRAFT_406342"/>
<dbReference type="EMBL" id="KB445553">
    <property type="protein sequence ID" value="EMC97872.1"/>
    <property type="molecule type" value="Genomic_DNA"/>
</dbReference>
<dbReference type="GeneID" id="19114007"/>
<evidence type="ECO:0000313" key="1">
    <source>
        <dbReference type="EMBL" id="EMC97872.1"/>
    </source>
</evidence>
<dbReference type="AlphaFoldDB" id="M2LTK7"/>
<keyword evidence="2" id="KW-1185">Reference proteome</keyword>
<protein>
    <submittedName>
        <fullName evidence="1">Uncharacterized protein</fullName>
    </submittedName>
</protein>
<organism evidence="1 2">
    <name type="scientific">Baudoinia panamericana (strain UAMH 10762)</name>
    <name type="common">Angels' share fungus</name>
    <name type="synonym">Baudoinia compniacensis (strain UAMH 10762)</name>
    <dbReference type="NCBI Taxonomy" id="717646"/>
    <lineage>
        <taxon>Eukaryota</taxon>
        <taxon>Fungi</taxon>
        <taxon>Dikarya</taxon>
        <taxon>Ascomycota</taxon>
        <taxon>Pezizomycotina</taxon>
        <taxon>Dothideomycetes</taxon>
        <taxon>Dothideomycetidae</taxon>
        <taxon>Mycosphaerellales</taxon>
        <taxon>Teratosphaeriaceae</taxon>
        <taxon>Baudoinia</taxon>
    </lineage>
</organism>
<accession>M2LTK7</accession>
<dbReference type="HOGENOM" id="CLU_2276960_0_0_1"/>
<dbReference type="Proteomes" id="UP000011761">
    <property type="component" value="Unassembled WGS sequence"/>
</dbReference>
<sequence>MLNHQCNFSTAPPIVQLEGGISFGNMRLPMHKHPGNRRYGMELQACDVPYPHSCHVAANIDGLRYEATYPRGVHLLLLVSGLHEVAVNEEHCDELVALLPPS</sequence>